<reference evidence="2 3" key="2">
    <citation type="submission" date="2020-03" db="EMBL/GenBank/DDBJ databases">
        <authorList>
            <person name="Ichikawa N."/>
            <person name="Kimura A."/>
            <person name="Kitahashi Y."/>
            <person name="Uohara A."/>
        </authorList>
    </citation>
    <scope>NUCLEOTIDE SEQUENCE [LARGE SCALE GENOMIC DNA]</scope>
    <source>
        <strain evidence="2 3">NBRC 108638</strain>
    </source>
</reference>
<evidence type="ECO:0000256" key="1">
    <source>
        <dbReference type="SAM" id="MobiDB-lite"/>
    </source>
</evidence>
<accession>A0A6V8LGV6</accession>
<feature type="compositionally biased region" description="Basic and acidic residues" evidence="1">
    <location>
        <begin position="1"/>
        <end position="10"/>
    </location>
</feature>
<evidence type="ECO:0000313" key="3">
    <source>
        <dbReference type="Proteomes" id="UP000482960"/>
    </source>
</evidence>
<organism evidence="2 3">
    <name type="scientific">Phytohabitans rumicis</name>
    <dbReference type="NCBI Taxonomy" id="1076125"/>
    <lineage>
        <taxon>Bacteria</taxon>
        <taxon>Bacillati</taxon>
        <taxon>Actinomycetota</taxon>
        <taxon>Actinomycetes</taxon>
        <taxon>Micromonosporales</taxon>
        <taxon>Micromonosporaceae</taxon>
    </lineage>
</organism>
<protein>
    <submittedName>
        <fullName evidence="2">Uncharacterized protein</fullName>
    </submittedName>
</protein>
<dbReference type="Proteomes" id="UP000482960">
    <property type="component" value="Unassembled WGS sequence"/>
</dbReference>
<feature type="region of interest" description="Disordered" evidence="1">
    <location>
        <begin position="1"/>
        <end position="22"/>
    </location>
</feature>
<sequence length="167" mass="17860">MSSDRGRTSGREPVASGVARDSTRTRRAILRQLGRLVEPTQRLRTYTAFAFWTLAGGRARRPVDPAVFTATQRLVFLAAAHHADCAPGKPVTAADVAVLAAIPHDAAAASLRRLARFGWLRTRPEPGCYAMPAAAVAFVATGALDDPLLFGEPLIEVLFESGPEQPS</sequence>
<reference evidence="2 3" key="1">
    <citation type="submission" date="2020-03" db="EMBL/GenBank/DDBJ databases">
        <title>Whole genome shotgun sequence of Phytohabitans rumicis NBRC 108638.</title>
        <authorList>
            <person name="Komaki H."/>
            <person name="Tamura T."/>
        </authorList>
    </citation>
    <scope>NUCLEOTIDE SEQUENCE [LARGE SCALE GENOMIC DNA]</scope>
    <source>
        <strain evidence="2 3">NBRC 108638</strain>
    </source>
</reference>
<name>A0A6V8LGV6_9ACTN</name>
<keyword evidence="3" id="KW-1185">Reference proteome</keyword>
<dbReference type="RefSeq" id="WP_173079966.1">
    <property type="nucleotide sequence ID" value="NZ_BAABJB010000055.1"/>
</dbReference>
<gene>
    <name evidence="2" type="ORF">Prum_069490</name>
</gene>
<dbReference type="EMBL" id="BLPG01000001">
    <property type="protein sequence ID" value="GFJ93307.1"/>
    <property type="molecule type" value="Genomic_DNA"/>
</dbReference>
<proteinExistence type="predicted"/>
<dbReference type="AlphaFoldDB" id="A0A6V8LGV6"/>
<comment type="caution">
    <text evidence="2">The sequence shown here is derived from an EMBL/GenBank/DDBJ whole genome shotgun (WGS) entry which is preliminary data.</text>
</comment>
<evidence type="ECO:0000313" key="2">
    <source>
        <dbReference type="EMBL" id="GFJ93307.1"/>
    </source>
</evidence>